<keyword evidence="3" id="KW-1185">Reference proteome</keyword>
<dbReference type="RefSeq" id="WP_311369374.1">
    <property type="nucleotide sequence ID" value="NZ_JAVRHX010000004.1"/>
</dbReference>
<evidence type="ECO:0000313" key="2">
    <source>
        <dbReference type="EMBL" id="MDT0595854.1"/>
    </source>
</evidence>
<dbReference type="PANTHER" id="PTHR37318:SF1">
    <property type="entry name" value="BSL7504 PROTEIN"/>
    <property type="match status" value="1"/>
</dbReference>
<dbReference type="PANTHER" id="PTHR37318">
    <property type="entry name" value="BSL7504 PROTEIN"/>
    <property type="match status" value="1"/>
</dbReference>
<organism evidence="2 3">
    <name type="scientific">Glaciecola petra</name>
    <dbReference type="NCBI Taxonomy" id="3075602"/>
    <lineage>
        <taxon>Bacteria</taxon>
        <taxon>Pseudomonadati</taxon>
        <taxon>Pseudomonadota</taxon>
        <taxon>Gammaproteobacteria</taxon>
        <taxon>Alteromonadales</taxon>
        <taxon>Alteromonadaceae</taxon>
        <taxon>Glaciecola</taxon>
    </lineage>
</organism>
<dbReference type="InterPro" id="IPR027395">
    <property type="entry name" value="WH_DNA-bd_dom"/>
</dbReference>
<dbReference type="Gene3D" id="1.10.10.10">
    <property type="entry name" value="Winged helix-like DNA-binding domain superfamily/Winged helix DNA-binding domain"/>
    <property type="match status" value="1"/>
</dbReference>
<proteinExistence type="predicted"/>
<feature type="domain" description="Winged helix DNA-binding" evidence="1">
    <location>
        <begin position="15"/>
        <end position="93"/>
    </location>
</feature>
<dbReference type="SUPFAM" id="SSF46785">
    <property type="entry name" value="Winged helix' DNA-binding domain"/>
    <property type="match status" value="1"/>
</dbReference>
<protein>
    <submittedName>
        <fullName evidence="2">Transcriptional regulator</fullName>
    </submittedName>
</protein>
<dbReference type="InterPro" id="IPR036388">
    <property type="entry name" value="WH-like_DNA-bd_sf"/>
</dbReference>
<dbReference type="Proteomes" id="UP001253545">
    <property type="component" value="Unassembled WGS sequence"/>
</dbReference>
<reference evidence="2 3" key="1">
    <citation type="submission" date="2023-09" db="EMBL/GenBank/DDBJ databases">
        <authorList>
            <person name="Rey-Velasco X."/>
        </authorList>
    </citation>
    <scope>NUCLEOTIDE SEQUENCE [LARGE SCALE GENOMIC DNA]</scope>
    <source>
        <strain evidence="2 3">P117</strain>
    </source>
</reference>
<dbReference type="EMBL" id="JAVRHX010000004">
    <property type="protein sequence ID" value="MDT0595854.1"/>
    <property type="molecule type" value="Genomic_DNA"/>
</dbReference>
<comment type="caution">
    <text evidence="2">The sequence shown here is derived from an EMBL/GenBank/DDBJ whole genome shotgun (WGS) entry which is preliminary data.</text>
</comment>
<accession>A0ABU2ZU52</accession>
<evidence type="ECO:0000259" key="1">
    <source>
        <dbReference type="Pfam" id="PF13601"/>
    </source>
</evidence>
<dbReference type="Pfam" id="PF13601">
    <property type="entry name" value="HTH_34"/>
    <property type="match status" value="1"/>
</dbReference>
<dbReference type="InterPro" id="IPR036390">
    <property type="entry name" value="WH_DNA-bd_sf"/>
</dbReference>
<name>A0ABU2ZU52_9ALTE</name>
<sequence length="97" mass="10720">MGLSGFNELIHAPNRLQICALLVVTAEMEFKAVKLQLNVSDSVLSKHMKALVGAGYIAQIKRTRNGRPCTWFSITEEGRQQFEAHVKALREIVGVGP</sequence>
<gene>
    <name evidence="2" type="ORF">RM552_13445</name>
</gene>
<evidence type="ECO:0000313" key="3">
    <source>
        <dbReference type="Proteomes" id="UP001253545"/>
    </source>
</evidence>